<gene>
    <name evidence="1" type="ORF">NZK81_10550</name>
</gene>
<evidence type="ECO:0008006" key="3">
    <source>
        <dbReference type="Google" id="ProtNLM"/>
    </source>
</evidence>
<accession>A0ABT2I598</accession>
<evidence type="ECO:0000313" key="2">
    <source>
        <dbReference type="Proteomes" id="UP001165583"/>
    </source>
</evidence>
<comment type="caution">
    <text evidence="1">The sequence shown here is derived from an EMBL/GenBank/DDBJ whole genome shotgun (WGS) entry which is preliminary data.</text>
</comment>
<organism evidence="1 2">
    <name type="scientific">Novosphingobium mangrovi</name>
    <name type="common">ex Huang et al. 2023</name>
    <dbReference type="NCBI Taxonomy" id="2976432"/>
    <lineage>
        <taxon>Bacteria</taxon>
        <taxon>Pseudomonadati</taxon>
        <taxon>Pseudomonadota</taxon>
        <taxon>Alphaproteobacteria</taxon>
        <taxon>Sphingomonadales</taxon>
        <taxon>Sphingomonadaceae</taxon>
        <taxon>Novosphingobium</taxon>
    </lineage>
</organism>
<dbReference type="InterPro" id="IPR036249">
    <property type="entry name" value="Thioredoxin-like_sf"/>
</dbReference>
<dbReference type="SUPFAM" id="SSF52833">
    <property type="entry name" value="Thioredoxin-like"/>
    <property type="match status" value="1"/>
</dbReference>
<proteinExistence type="predicted"/>
<reference evidence="1" key="1">
    <citation type="submission" date="2022-09" db="EMBL/GenBank/DDBJ databases">
        <title>Novosphingobium sp. Nov., a polycyclic aromatic hydrocarbon-degrading bacterium isolated form mangrove sediments in HongKong.</title>
        <authorList>
            <person name="Hu Z."/>
        </authorList>
    </citation>
    <scope>NUCLEOTIDE SEQUENCE</scope>
    <source>
        <strain evidence="1">HK4-1</strain>
    </source>
</reference>
<keyword evidence="2" id="KW-1185">Reference proteome</keyword>
<dbReference type="EMBL" id="JANZXA010000006">
    <property type="protein sequence ID" value="MCT2399992.1"/>
    <property type="molecule type" value="Genomic_DNA"/>
</dbReference>
<evidence type="ECO:0000313" key="1">
    <source>
        <dbReference type="EMBL" id="MCT2399992.1"/>
    </source>
</evidence>
<dbReference type="RefSeq" id="WP_260046093.1">
    <property type="nucleotide sequence ID" value="NZ_JANZXA010000006.1"/>
</dbReference>
<name>A0ABT2I598_9SPHN</name>
<dbReference type="Gene3D" id="3.40.30.10">
    <property type="entry name" value="Glutaredoxin"/>
    <property type="match status" value="1"/>
</dbReference>
<dbReference type="Proteomes" id="UP001165583">
    <property type="component" value="Unassembled WGS sequence"/>
</dbReference>
<protein>
    <recommendedName>
        <fullName evidence="3">Thioredoxin domain-containing protein</fullName>
    </recommendedName>
</protein>
<sequence length="125" mass="13718">MPLRIGAESGDDRRTVILFGASWCAPCIAELRGIGALASAAPSDRILIAWEDTGIDRFRFDRPGNVEVLPIRRAQELRKAHADGIVGYPYAVMLDPHGQVCAHWARMLTSEAMATMKRACARPQS</sequence>